<accession>A0A6J6WER4</accession>
<dbReference type="GO" id="GO:0019240">
    <property type="term" value="P:citrulline biosynthetic process"/>
    <property type="evidence" value="ECO:0007669"/>
    <property type="project" value="TreeGrafter"/>
</dbReference>
<gene>
    <name evidence="7" type="ORF">UFOPK2938_00786</name>
</gene>
<dbReference type="PANTHER" id="PTHR45753:SF2">
    <property type="entry name" value="ORNITHINE CARBAMOYLTRANSFERASE"/>
    <property type="match status" value="1"/>
</dbReference>
<dbReference type="InterPro" id="IPR006130">
    <property type="entry name" value="Asp/Orn_carbamoylTrfase"/>
</dbReference>
<dbReference type="GO" id="GO:0042450">
    <property type="term" value="P:L-arginine biosynthetic process via ornithine"/>
    <property type="evidence" value="ECO:0007669"/>
    <property type="project" value="TreeGrafter"/>
</dbReference>
<feature type="domain" description="Aspartate/ornithine carbamoyltransferase Asp/Orn-binding" evidence="5">
    <location>
        <begin position="157"/>
        <end position="329"/>
    </location>
</feature>
<dbReference type="GO" id="GO:0004585">
    <property type="term" value="F:ornithine carbamoyltransferase activity"/>
    <property type="evidence" value="ECO:0007669"/>
    <property type="project" value="UniProtKB-EC"/>
</dbReference>
<evidence type="ECO:0000256" key="4">
    <source>
        <dbReference type="ARBA" id="ARBA00048772"/>
    </source>
</evidence>
<organism evidence="7">
    <name type="scientific">freshwater metagenome</name>
    <dbReference type="NCBI Taxonomy" id="449393"/>
    <lineage>
        <taxon>unclassified sequences</taxon>
        <taxon>metagenomes</taxon>
        <taxon>ecological metagenomes</taxon>
    </lineage>
</organism>
<sequence>MLSTWQGRSLVKEQDHTSDEFIALVAYAAALKADRAAGVEEQRLVGRCIALIFEKTSTRTRAAFEVAAAHQGASVTYLSPDGSQIGHKESIADTARVLGRMYDGIEFRGSSQESVEELARYAGVPVWNGLTDRFHPTQMLADVLTMREHSGKPLDQIAHTYIGDARNNMGNSTLITGALLGLDVRLCAPASLQPEESIVATAQVLAEKSGARITITDDLDEGLSGADFVSTDVWVSMGEPKEVWAQRIADLKPYRVDAHQLERTGNSAVKLMHCLPAYHDRRTEIGEHIHAAFGLDGVEVSHEVFEANAHVIFDQSENRMHTIKAMMVATLNPPVLEARK</sequence>
<dbReference type="PANTHER" id="PTHR45753">
    <property type="entry name" value="ORNITHINE CARBAMOYLTRANSFERASE, MITOCHONDRIAL"/>
    <property type="match status" value="1"/>
</dbReference>
<dbReference type="InterPro" id="IPR036901">
    <property type="entry name" value="Asp/Orn_carbamoylTrfase_sf"/>
</dbReference>
<protein>
    <recommendedName>
        <fullName evidence="2">ornithine carbamoyltransferase</fullName>
        <ecNumber evidence="2">2.1.3.3</ecNumber>
    </recommendedName>
</protein>
<evidence type="ECO:0000256" key="3">
    <source>
        <dbReference type="ARBA" id="ARBA00022679"/>
    </source>
</evidence>
<dbReference type="GO" id="GO:0016597">
    <property type="term" value="F:amino acid binding"/>
    <property type="evidence" value="ECO:0007669"/>
    <property type="project" value="InterPro"/>
</dbReference>
<dbReference type="EC" id="2.1.3.3" evidence="2"/>
<dbReference type="EMBL" id="CAEZZX010000152">
    <property type="protein sequence ID" value="CAB4781996.1"/>
    <property type="molecule type" value="Genomic_DNA"/>
</dbReference>
<evidence type="ECO:0000313" key="7">
    <source>
        <dbReference type="EMBL" id="CAB4781996.1"/>
    </source>
</evidence>
<feature type="domain" description="Aspartate/ornithine carbamoyltransferase carbamoyl-P binding" evidence="6">
    <location>
        <begin position="8"/>
        <end position="148"/>
    </location>
</feature>
<evidence type="ECO:0000256" key="1">
    <source>
        <dbReference type="ARBA" id="ARBA00007805"/>
    </source>
</evidence>
<dbReference type="NCBIfam" id="TIGR00658">
    <property type="entry name" value="orni_carb_tr"/>
    <property type="match status" value="1"/>
</dbReference>
<dbReference type="InterPro" id="IPR024904">
    <property type="entry name" value="OTCase_ArgI"/>
</dbReference>
<dbReference type="Gene3D" id="3.40.50.1370">
    <property type="entry name" value="Aspartate/ornithine carbamoyltransferase"/>
    <property type="match status" value="2"/>
</dbReference>
<dbReference type="InterPro" id="IPR002292">
    <property type="entry name" value="Orn/put_carbamltrans"/>
</dbReference>
<dbReference type="InterPro" id="IPR006131">
    <property type="entry name" value="Asp_carbamoyltransf_Asp/Orn-bd"/>
</dbReference>
<proteinExistence type="inferred from homology"/>
<dbReference type="AlphaFoldDB" id="A0A6J6WER4"/>
<dbReference type="PRINTS" id="PR00100">
    <property type="entry name" value="AOTCASE"/>
</dbReference>
<dbReference type="SUPFAM" id="SSF53671">
    <property type="entry name" value="Aspartate/ornithine carbamoyltransferase"/>
    <property type="match status" value="1"/>
</dbReference>
<evidence type="ECO:0000259" key="6">
    <source>
        <dbReference type="Pfam" id="PF02729"/>
    </source>
</evidence>
<dbReference type="Pfam" id="PF02729">
    <property type="entry name" value="OTCace_N"/>
    <property type="match status" value="1"/>
</dbReference>
<name>A0A6J6WER4_9ZZZZ</name>
<comment type="similarity">
    <text evidence="1">Belongs to the aspartate/ornithine carbamoyltransferase superfamily. OTCase family.</text>
</comment>
<keyword evidence="3" id="KW-0808">Transferase</keyword>
<evidence type="ECO:0000256" key="2">
    <source>
        <dbReference type="ARBA" id="ARBA00013007"/>
    </source>
</evidence>
<evidence type="ECO:0000259" key="5">
    <source>
        <dbReference type="Pfam" id="PF00185"/>
    </source>
</evidence>
<dbReference type="Pfam" id="PF00185">
    <property type="entry name" value="OTCace"/>
    <property type="match status" value="1"/>
</dbReference>
<dbReference type="InterPro" id="IPR006132">
    <property type="entry name" value="Asp/Orn_carbamoyltranf_P-bd"/>
</dbReference>
<reference evidence="7" key="1">
    <citation type="submission" date="2020-05" db="EMBL/GenBank/DDBJ databases">
        <authorList>
            <person name="Chiriac C."/>
            <person name="Salcher M."/>
            <person name="Ghai R."/>
            <person name="Kavagutti S V."/>
        </authorList>
    </citation>
    <scope>NUCLEOTIDE SEQUENCE</scope>
</reference>
<dbReference type="PRINTS" id="PR00102">
    <property type="entry name" value="OTCASE"/>
</dbReference>
<comment type="catalytic activity">
    <reaction evidence="4">
        <text>carbamoyl phosphate + L-ornithine = L-citrulline + phosphate + H(+)</text>
        <dbReference type="Rhea" id="RHEA:19513"/>
        <dbReference type="ChEBI" id="CHEBI:15378"/>
        <dbReference type="ChEBI" id="CHEBI:43474"/>
        <dbReference type="ChEBI" id="CHEBI:46911"/>
        <dbReference type="ChEBI" id="CHEBI:57743"/>
        <dbReference type="ChEBI" id="CHEBI:58228"/>
        <dbReference type="EC" id="2.1.3.3"/>
    </reaction>
</comment>
<dbReference type="PROSITE" id="PS00097">
    <property type="entry name" value="CARBAMOYLTRANSFERASE"/>
    <property type="match status" value="1"/>
</dbReference>
<dbReference type="HAMAP" id="MF_01109">
    <property type="entry name" value="OTCase"/>
    <property type="match status" value="1"/>
</dbReference>